<organism evidence="2 3">
    <name type="scientific">Clostridium fungisolvens</name>
    <dbReference type="NCBI Taxonomy" id="1604897"/>
    <lineage>
        <taxon>Bacteria</taxon>
        <taxon>Bacillati</taxon>
        <taxon>Bacillota</taxon>
        <taxon>Clostridia</taxon>
        <taxon>Eubacteriales</taxon>
        <taxon>Clostridiaceae</taxon>
        <taxon>Clostridium</taxon>
    </lineage>
</organism>
<keyword evidence="1" id="KW-0472">Membrane</keyword>
<keyword evidence="3" id="KW-1185">Reference proteome</keyword>
<dbReference type="AlphaFoldDB" id="A0A6V8SCW4"/>
<keyword evidence="1" id="KW-1133">Transmembrane helix</keyword>
<name>A0A6V8SCW4_9CLOT</name>
<sequence>MMVGQVIFILFATSIIIKVIRLYRNKEKLQILSTKARLIMKTRDIHTDVHVNGAITSNTDLILVFELDSGSRIKFKVRERSFREVHEYEWGELDYKGECFLKFKSVSGCIEKL</sequence>
<evidence type="ECO:0008006" key="4">
    <source>
        <dbReference type="Google" id="ProtNLM"/>
    </source>
</evidence>
<dbReference type="Pfam" id="PF10694">
    <property type="entry name" value="DUF2500"/>
    <property type="match status" value="1"/>
</dbReference>
<dbReference type="InterPro" id="IPR019635">
    <property type="entry name" value="DUF2500"/>
</dbReference>
<dbReference type="Gene3D" id="2.40.50.660">
    <property type="match status" value="1"/>
</dbReference>
<comment type="caution">
    <text evidence="2">The sequence shown here is derived from an EMBL/GenBank/DDBJ whole genome shotgun (WGS) entry which is preliminary data.</text>
</comment>
<evidence type="ECO:0000313" key="2">
    <source>
        <dbReference type="EMBL" id="GFP74536.1"/>
    </source>
</evidence>
<gene>
    <name evidence="2" type="ORF">bsdtw1_00588</name>
</gene>
<protein>
    <recommendedName>
        <fullName evidence="4">DUF2500 domain-containing protein</fullName>
    </recommendedName>
</protein>
<dbReference type="Proteomes" id="UP000580568">
    <property type="component" value="Unassembled WGS sequence"/>
</dbReference>
<evidence type="ECO:0000256" key="1">
    <source>
        <dbReference type="SAM" id="Phobius"/>
    </source>
</evidence>
<proteinExistence type="predicted"/>
<evidence type="ECO:0000313" key="3">
    <source>
        <dbReference type="Proteomes" id="UP000580568"/>
    </source>
</evidence>
<feature type="transmembrane region" description="Helical" evidence="1">
    <location>
        <begin position="6"/>
        <end position="23"/>
    </location>
</feature>
<keyword evidence="1" id="KW-0812">Transmembrane</keyword>
<accession>A0A6V8SCW4</accession>
<reference evidence="2 3" key="1">
    <citation type="submission" date="2020-07" db="EMBL/GenBank/DDBJ databases">
        <title>A new beta-1,3-glucan-decomposing anaerobic bacterium isolated from anoxic soil subjected to biological soil disinfestation.</title>
        <authorList>
            <person name="Ueki A."/>
            <person name="Tonouchi A."/>
        </authorList>
    </citation>
    <scope>NUCLEOTIDE SEQUENCE [LARGE SCALE GENOMIC DNA]</scope>
    <source>
        <strain evidence="2 3">TW1</strain>
    </source>
</reference>
<dbReference type="EMBL" id="BLZR01000001">
    <property type="protein sequence ID" value="GFP74536.1"/>
    <property type="molecule type" value="Genomic_DNA"/>
</dbReference>